<dbReference type="GO" id="GO:0016020">
    <property type="term" value="C:membrane"/>
    <property type="evidence" value="ECO:0007669"/>
    <property type="project" value="UniProtKB-SubCell"/>
</dbReference>
<gene>
    <name evidence="9" type="ORF">B1A_05709</name>
</gene>
<keyword evidence="5 8" id="KW-1133">Transmembrane helix</keyword>
<evidence type="ECO:0000313" key="9">
    <source>
        <dbReference type="EMBL" id="EQD71614.1"/>
    </source>
</evidence>
<accession>T1CST7</accession>
<evidence type="ECO:0000256" key="4">
    <source>
        <dbReference type="ARBA" id="ARBA00022723"/>
    </source>
</evidence>
<dbReference type="GO" id="GO:0046872">
    <property type="term" value="F:metal ion binding"/>
    <property type="evidence" value="ECO:0007669"/>
    <property type="project" value="UniProtKB-KW"/>
</dbReference>
<dbReference type="Gene3D" id="1.10.760.10">
    <property type="entry name" value="Cytochrome c-like domain"/>
    <property type="match status" value="1"/>
</dbReference>
<evidence type="ECO:0000256" key="3">
    <source>
        <dbReference type="ARBA" id="ARBA00022692"/>
    </source>
</evidence>
<feature type="transmembrane region" description="Helical" evidence="8">
    <location>
        <begin position="103"/>
        <end position="122"/>
    </location>
</feature>
<reference evidence="9" key="2">
    <citation type="journal article" date="2014" name="ISME J.">
        <title>Microbial stratification in low pH oxic and suboxic macroscopic growths along an acid mine drainage.</title>
        <authorList>
            <person name="Mendez-Garcia C."/>
            <person name="Mesa V."/>
            <person name="Sprenger R.R."/>
            <person name="Richter M."/>
            <person name="Diez M.S."/>
            <person name="Solano J."/>
            <person name="Bargiela R."/>
            <person name="Golyshina O.V."/>
            <person name="Manteca A."/>
            <person name="Ramos J.L."/>
            <person name="Gallego J.R."/>
            <person name="Llorente I."/>
            <person name="Martins Dos Santos V.A."/>
            <person name="Jensen O.N."/>
            <person name="Pelaez A.I."/>
            <person name="Sanchez J."/>
            <person name="Ferrer M."/>
        </authorList>
    </citation>
    <scope>NUCLEOTIDE SEQUENCE</scope>
</reference>
<name>T1CST7_9ZZZZ</name>
<evidence type="ECO:0000256" key="2">
    <source>
        <dbReference type="ARBA" id="ARBA00022617"/>
    </source>
</evidence>
<sequence>RHSPAFLYTYLTSFYVDPSRPNGVNNVAFNNVAMPDVFASLQGLQKPVMTQGLRYGSPAQVAIGVEPLTKGSMTQAQFDRTARDIVTFLYAVAHPHEQERSRLGPWIIGLFVLLSVLTYLIYRLYWRRVVSAEERWWKVGK</sequence>
<comment type="subcellular location">
    <subcellularLocation>
        <location evidence="1">Membrane</location>
    </subcellularLocation>
</comment>
<keyword evidence="7 8" id="KW-0472">Membrane</keyword>
<keyword evidence="6" id="KW-0408">Iron</keyword>
<keyword evidence="2" id="KW-0349">Heme</keyword>
<protein>
    <submittedName>
        <fullName evidence="9">Ubiquinol-cytochrome c reductase, cytochrome c1</fullName>
    </submittedName>
</protein>
<dbReference type="SUPFAM" id="SSF46626">
    <property type="entry name" value="Cytochrome c"/>
    <property type="match status" value="1"/>
</dbReference>
<dbReference type="GO" id="GO:0020037">
    <property type="term" value="F:heme binding"/>
    <property type="evidence" value="ECO:0007669"/>
    <property type="project" value="InterPro"/>
</dbReference>
<evidence type="ECO:0000256" key="1">
    <source>
        <dbReference type="ARBA" id="ARBA00004370"/>
    </source>
</evidence>
<proteinExistence type="predicted"/>
<evidence type="ECO:0000256" key="6">
    <source>
        <dbReference type="ARBA" id="ARBA00023004"/>
    </source>
</evidence>
<reference evidence="9" key="1">
    <citation type="submission" date="2013-08" db="EMBL/GenBank/DDBJ databases">
        <authorList>
            <person name="Mendez C."/>
            <person name="Richter M."/>
            <person name="Ferrer M."/>
            <person name="Sanchez J."/>
        </authorList>
    </citation>
    <scope>NUCLEOTIDE SEQUENCE</scope>
</reference>
<dbReference type="EMBL" id="AUZX01004167">
    <property type="protein sequence ID" value="EQD71614.1"/>
    <property type="molecule type" value="Genomic_DNA"/>
</dbReference>
<keyword evidence="4" id="KW-0479">Metal-binding</keyword>
<dbReference type="GO" id="GO:0009055">
    <property type="term" value="F:electron transfer activity"/>
    <property type="evidence" value="ECO:0007669"/>
    <property type="project" value="InterPro"/>
</dbReference>
<organism evidence="9">
    <name type="scientific">mine drainage metagenome</name>
    <dbReference type="NCBI Taxonomy" id="410659"/>
    <lineage>
        <taxon>unclassified sequences</taxon>
        <taxon>metagenomes</taxon>
        <taxon>ecological metagenomes</taxon>
    </lineage>
</organism>
<feature type="non-terminal residue" evidence="9">
    <location>
        <position position="1"/>
    </location>
</feature>
<dbReference type="Pfam" id="PF02167">
    <property type="entry name" value="Cytochrom_C1"/>
    <property type="match status" value="1"/>
</dbReference>
<evidence type="ECO:0000256" key="8">
    <source>
        <dbReference type="SAM" id="Phobius"/>
    </source>
</evidence>
<comment type="caution">
    <text evidence="9">The sequence shown here is derived from an EMBL/GenBank/DDBJ whole genome shotgun (WGS) entry which is preliminary data.</text>
</comment>
<keyword evidence="3 8" id="KW-0812">Transmembrane</keyword>
<dbReference type="InterPro" id="IPR002326">
    <property type="entry name" value="Cyt_c1"/>
</dbReference>
<dbReference type="InterPro" id="IPR036909">
    <property type="entry name" value="Cyt_c-like_dom_sf"/>
</dbReference>
<evidence type="ECO:0000256" key="5">
    <source>
        <dbReference type="ARBA" id="ARBA00022989"/>
    </source>
</evidence>
<dbReference type="AlphaFoldDB" id="T1CST7"/>
<evidence type="ECO:0000256" key="7">
    <source>
        <dbReference type="ARBA" id="ARBA00023136"/>
    </source>
</evidence>